<name>A0AAV5G4L8_CORAM</name>
<feature type="domain" description="FAD-dependent oxidoreductase 2 FAD-binding" evidence="6">
    <location>
        <begin position="19"/>
        <end position="529"/>
    </location>
</feature>
<feature type="compositionally biased region" description="Basic and acidic residues" evidence="5">
    <location>
        <begin position="446"/>
        <end position="455"/>
    </location>
</feature>
<dbReference type="RefSeq" id="WP_003849386.1">
    <property type="nucleotide sequence ID" value="NZ_BQKK01000001.1"/>
</dbReference>
<dbReference type="EMBL" id="BQKK01000001">
    <property type="protein sequence ID" value="GJN41931.1"/>
    <property type="molecule type" value="Genomic_DNA"/>
</dbReference>
<dbReference type="InterPro" id="IPR036188">
    <property type="entry name" value="FAD/NAD-bd_sf"/>
</dbReference>
<dbReference type="Gene3D" id="3.90.700.10">
    <property type="entry name" value="Succinate dehydrogenase/fumarate reductase flavoprotein, catalytic domain"/>
    <property type="match status" value="1"/>
</dbReference>
<comment type="cofactor">
    <cofactor evidence="1">
        <name>FAD</name>
        <dbReference type="ChEBI" id="CHEBI:57692"/>
    </cofactor>
</comment>
<proteinExistence type="predicted"/>
<dbReference type="GO" id="GO:0008202">
    <property type="term" value="P:steroid metabolic process"/>
    <property type="evidence" value="ECO:0007669"/>
    <property type="project" value="UniProtKB-ARBA"/>
</dbReference>
<dbReference type="InterPro" id="IPR027477">
    <property type="entry name" value="Succ_DH/fumarate_Rdtase_cat_sf"/>
</dbReference>
<evidence type="ECO:0000313" key="7">
    <source>
        <dbReference type="EMBL" id="GJN41931.1"/>
    </source>
</evidence>
<dbReference type="PANTHER" id="PTHR43400">
    <property type="entry name" value="FUMARATE REDUCTASE"/>
    <property type="match status" value="1"/>
</dbReference>
<accession>A0AAV5G4L8</accession>
<dbReference type="GO" id="GO:0033765">
    <property type="term" value="F:steroid dehydrogenase activity, acting on the CH-CH group of donors"/>
    <property type="evidence" value="ECO:0007669"/>
    <property type="project" value="UniProtKB-ARBA"/>
</dbReference>
<evidence type="ECO:0000313" key="8">
    <source>
        <dbReference type="Proteomes" id="UP001054925"/>
    </source>
</evidence>
<protein>
    <submittedName>
        <fullName evidence="7">FAD-binding protein</fullName>
    </submittedName>
</protein>
<keyword evidence="2" id="KW-0285">Flavoprotein</keyword>
<dbReference type="Pfam" id="PF00890">
    <property type="entry name" value="FAD_binding_2"/>
    <property type="match status" value="1"/>
</dbReference>
<evidence type="ECO:0000256" key="1">
    <source>
        <dbReference type="ARBA" id="ARBA00001974"/>
    </source>
</evidence>
<gene>
    <name evidence="7" type="ORF">CAT723_04100</name>
</gene>
<keyword evidence="4" id="KW-0560">Oxidoreductase</keyword>
<dbReference type="InterPro" id="IPR050315">
    <property type="entry name" value="FAD-oxidoreductase_2"/>
</dbReference>
<evidence type="ECO:0000256" key="2">
    <source>
        <dbReference type="ARBA" id="ARBA00022630"/>
    </source>
</evidence>
<evidence type="ECO:0000256" key="3">
    <source>
        <dbReference type="ARBA" id="ARBA00022827"/>
    </source>
</evidence>
<organism evidence="7 8">
    <name type="scientific">Corynebacterium ammoniagenes</name>
    <name type="common">Brevibacterium ammoniagenes</name>
    <dbReference type="NCBI Taxonomy" id="1697"/>
    <lineage>
        <taxon>Bacteria</taxon>
        <taxon>Bacillati</taxon>
        <taxon>Actinomycetota</taxon>
        <taxon>Actinomycetes</taxon>
        <taxon>Mycobacteriales</taxon>
        <taxon>Corynebacteriaceae</taxon>
        <taxon>Corynebacterium</taxon>
    </lineage>
</organism>
<dbReference type="Proteomes" id="UP001054925">
    <property type="component" value="Unassembled WGS sequence"/>
</dbReference>
<feature type="region of interest" description="Disordered" evidence="5">
    <location>
        <begin position="438"/>
        <end position="457"/>
    </location>
</feature>
<dbReference type="Gene3D" id="3.50.50.60">
    <property type="entry name" value="FAD/NAD(P)-binding domain"/>
    <property type="match status" value="2"/>
</dbReference>
<evidence type="ECO:0000256" key="5">
    <source>
        <dbReference type="SAM" id="MobiDB-lite"/>
    </source>
</evidence>
<keyword evidence="3" id="KW-0274">FAD</keyword>
<dbReference type="AlphaFoldDB" id="A0AAV5G4L8"/>
<dbReference type="InterPro" id="IPR003953">
    <property type="entry name" value="FAD-dep_OxRdtase_2_FAD-bd"/>
</dbReference>
<dbReference type="PANTHER" id="PTHR43400:SF10">
    <property type="entry name" value="3-OXOSTEROID 1-DEHYDROGENASE"/>
    <property type="match status" value="1"/>
</dbReference>
<dbReference type="SUPFAM" id="SSF56425">
    <property type="entry name" value="Succinate dehydrogenase/fumarate reductase flavoprotein, catalytic domain"/>
    <property type="match status" value="1"/>
</dbReference>
<evidence type="ECO:0000256" key="4">
    <source>
        <dbReference type="ARBA" id="ARBA00023002"/>
    </source>
</evidence>
<evidence type="ECO:0000259" key="6">
    <source>
        <dbReference type="Pfam" id="PF00890"/>
    </source>
</evidence>
<reference evidence="7" key="1">
    <citation type="submission" date="2021-12" db="EMBL/GenBank/DDBJ databases">
        <title>Draft genome sequence of Corynebacterium ammoniagenes strain T-723.</title>
        <authorList>
            <person name="Matsuzawa M."/>
            <person name="Hiratani M."/>
            <person name="Abe I."/>
            <person name="Tsuji Y."/>
            <person name="Nakamura J."/>
        </authorList>
    </citation>
    <scope>NUCLEOTIDE SEQUENCE</scope>
    <source>
        <strain evidence="7">T-723</strain>
    </source>
</reference>
<dbReference type="SUPFAM" id="SSF51905">
    <property type="entry name" value="FAD/NAD(P)-binding domain"/>
    <property type="match status" value="1"/>
</dbReference>
<sequence length="561" mass="58726">MNTQAPLLSSVSTWPKRLDLLVIGSGCAGLTSALVAADGGASVGIIEKASHLGGTTAAGGGVMWAPTNHLMGRRNYTDTTSAAADYIRAVTKGKLSAEEIHWYIENSSAAVRYLDENTRVDYAPLARPDYHGALPGATEGGRGLDHKPFDPSVVPGLLEAVRQPTYLPLISMDERDQLHGGAPDPALLEERAQAGVRTMGGALASALLASAWDKGISIANNSQATALNKTENGWEVEITSGDETTVIAASNVVIASGGFEWSKQLRNTLLKFPITPISAPSNTGDGLKLGMGVGAAIAETSDIWGVPVITAQGATYDGQPSGRMGNVEATLPGSIVVNNKGERFVNEALNYHDFARVFGNIDPDTAEFANLPAYLIMDADFVSKYPVAGHPVFDNEKDAPEWMVRAGGIDKLANELGIDAEGLVATVKKFNADAANGEDTVFGRGSSDEDRHLGDPKNTPNPCLAPLDSGPFYAVELHPGVLGTAGGIETNLHGQVVDWDGQAIDGLYAAGNCSATVFKDAYPGGGATIGSAITRAYAVGQAINSTFEQKKIDYDEQVFVG</sequence>
<comment type="caution">
    <text evidence="7">The sequence shown here is derived from an EMBL/GenBank/DDBJ whole genome shotgun (WGS) entry which is preliminary data.</text>
</comment>